<dbReference type="STRING" id="43335.A0A4U5P4Y6"/>
<evidence type="ECO:0000256" key="1">
    <source>
        <dbReference type="PROSITE-ProRule" id="PRU00235"/>
    </source>
</evidence>
<keyword evidence="2" id="KW-0472">Membrane</keyword>
<sequence length="169" mass="18828">MVFFGYGAKGMEAVLALYMRILLFILLQTLFWIPFTLLLWVAFVLLPSLPLARFLHGAMAVSVHWGMYHRELFPRLVEGSWDGKTRHISTTGIHSSAITASDEGQVLSWGFDGHCQLGHSSIQCQKIPAVIDALADQHAIHVTCGGSSLAAITEDWWIWNGYEEQSKGI</sequence>
<proteinExistence type="predicted"/>
<dbReference type="InterPro" id="IPR009091">
    <property type="entry name" value="RCC1/BLIP-II"/>
</dbReference>
<dbReference type="SUPFAM" id="SSF50985">
    <property type="entry name" value="RCC1/BLIP-II"/>
    <property type="match status" value="1"/>
</dbReference>
<comment type="caution">
    <text evidence="3">The sequence shown here is derived from an EMBL/GenBank/DDBJ whole genome shotgun (WGS) entry which is preliminary data.</text>
</comment>
<evidence type="ECO:0000313" key="3">
    <source>
        <dbReference type="EMBL" id="TKR91288.1"/>
    </source>
</evidence>
<dbReference type="Gene3D" id="2.130.10.30">
    <property type="entry name" value="Regulator of chromosome condensation 1/beta-lactamase-inhibitor protein II"/>
    <property type="match status" value="1"/>
</dbReference>
<protein>
    <submittedName>
        <fullName evidence="3">Uncharacterized protein</fullName>
    </submittedName>
</protein>
<keyword evidence="2" id="KW-1133">Transmembrane helix</keyword>
<feature type="transmembrane region" description="Helical" evidence="2">
    <location>
        <begin position="21"/>
        <end position="45"/>
    </location>
</feature>
<gene>
    <name evidence="3" type="ORF">D5086_0000224780</name>
</gene>
<reference evidence="3" key="1">
    <citation type="submission" date="2018-10" db="EMBL/GenBank/DDBJ databases">
        <title>Population genomic analysis revealed the cold adaptation of white poplar.</title>
        <authorList>
            <person name="Liu Y.-J."/>
        </authorList>
    </citation>
    <scope>NUCLEOTIDE SEQUENCE [LARGE SCALE GENOMIC DNA]</scope>
    <source>
        <strain evidence="3">PAL-ZL1</strain>
    </source>
</reference>
<name>A0A4U5P4Y6_POPAL</name>
<dbReference type="AlphaFoldDB" id="A0A4U5P4Y6"/>
<dbReference type="EMBL" id="RCHU01000788">
    <property type="protein sequence ID" value="TKR91288.1"/>
    <property type="molecule type" value="Genomic_DNA"/>
</dbReference>
<organism evidence="3">
    <name type="scientific">Populus alba</name>
    <name type="common">White poplar</name>
    <dbReference type="NCBI Taxonomy" id="43335"/>
    <lineage>
        <taxon>Eukaryota</taxon>
        <taxon>Viridiplantae</taxon>
        <taxon>Streptophyta</taxon>
        <taxon>Embryophyta</taxon>
        <taxon>Tracheophyta</taxon>
        <taxon>Spermatophyta</taxon>
        <taxon>Magnoliopsida</taxon>
        <taxon>eudicotyledons</taxon>
        <taxon>Gunneridae</taxon>
        <taxon>Pentapetalae</taxon>
        <taxon>rosids</taxon>
        <taxon>fabids</taxon>
        <taxon>Malpighiales</taxon>
        <taxon>Salicaceae</taxon>
        <taxon>Saliceae</taxon>
        <taxon>Populus</taxon>
    </lineage>
</organism>
<accession>A0A4U5P4Y6</accession>
<dbReference type="Pfam" id="PF00415">
    <property type="entry name" value="RCC1"/>
    <property type="match status" value="1"/>
</dbReference>
<feature type="repeat" description="RCC1" evidence="1">
    <location>
        <begin position="104"/>
        <end position="155"/>
    </location>
</feature>
<keyword evidence="2" id="KW-0812">Transmembrane</keyword>
<dbReference type="InterPro" id="IPR000408">
    <property type="entry name" value="Reg_chr_condens"/>
</dbReference>
<dbReference type="PROSITE" id="PS50012">
    <property type="entry name" value="RCC1_3"/>
    <property type="match status" value="1"/>
</dbReference>
<evidence type="ECO:0000256" key="2">
    <source>
        <dbReference type="SAM" id="Phobius"/>
    </source>
</evidence>